<reference evidence="2" key="1">
    <citation type="submission" date="2022-11" db="UniProtKB">
        <authorList>
            <consortium name="WormBaseParasite"/>
        </authorList>
    </citation>
    <scope>IDENTIFICATION</scope>
</reference>
<keyword evidence="1" id="KW-1185">Reference proteome</keyword>
<dbReference type="InterPro" id="IPR038905">
    <property type="entry name" value="ARMC2"/>
</dbReference>
<name>A0A915K4X5_ROMCU</name>
<accession>A0A915K4X5</accession>
<evidence type="ECO:0000313" key="2">
    <source>
        <dbReference type="WBParaSite" id="nRc.2.0.1.t32900-RA"/>
    </source>
</evidence>
<organism evidence="1 2">
    <name type="scientific">Romanomermis culicivorax</name>
    <name type="common">Nematode worm</name>
    <dbReference type="NCBI Taxonomy" id="13658"/>
    <lineage>
        <taxon>Eukaryota</taxon>
        <taxon>Metazoa</taxon>
        <taxon>Ecdysozoa</taxon>
        <taxon>Nematoda</taxon>
        <taxon>Enoplea</taxon>
        <taxon>Dorylaimia</taxon>
        <taxon>Mermithida</taxon>
        <taxon>Mermithoidea</taxon>
        <taxon>Mermithidae</taxon>
        <taxon>Romanomermis</taxon>
    </lineage>
</organism>
<dbReference type="Proteomes" id="UP000887565">
    <property type="component" value="Unplaced"/>
</dbReference>
<dbReference type="PANTHER" id="PTHR21356:SF1">
    <property type="entry name" value="ARMADILLO REPEAT-CONTAINING PROTEIN 2"/>
    <property type="match status" value="1"/>
</dbReference>
<dbReference type="AlphaFoldDB" id="A0A915K4X5"/>
<dbReference type="GO" id="GO:0044782">
    <property type="term" value="P:cilium organization"/>
    <property type="evidence" value="ECO:0007669"/>
    <property type="project" value="TreeGrafter"/>
</dbReference>
<dbReference type="WBParaSite" id="nRc.2.0.1.t32900-RA">
    <property type="protein sequence ID" value="nRc.2.0.1.t32900-RA"/>
    <property type="gene ID" value="nRc.2.0.1.g32900"/>
</dbReference>
<proteinExistence type="predicted"/>
<evidence type="ECO:0000313" key="1">
    <source>
        <dbReference type="Proteomes" id="UP000887565"/>
    </source>
</evidence>
<dbReference type="PANTHER" id="PTHR21356">
    <property type="entry name" value="ARMADILLO REPEAT CONTAINING 2"/>
    <property type="match status" value="1"/>
</dbReference>
<protein>
    <submittedName>
        <fullName evidence="2">Uncharacterized protein</fullName>
    </submittedName>
</protein>
<sequence length="306" mass="34481">MKITYDLTRKFPAEPHFANQAFLGSLCSLIDQQSVLFDADSLMYLCGSLNFLTSKDANEIIHGHLVELGYIRSCERCLNIIAYQISIDREDAKYIEALMYLLSSITNLLRQNLALDQRESLLPHLILELGDQFRSNSQMIFQIFRLLSEFSICDDSSVSIIDHETQEKMIGFCINSLENQSENVTLPSSRSAKGLDIASNLVRVIANLSVDPLVGSALCTVENLLEFQICILERFPQNSNDFACIELTTNVLISLHNLTFHSDNYAVLEILAIRLAIAYMIEMSIGMIVCHKVDCSKVTKYRSSIC</sequence>